<dbReference type="PANTHER" id="PTHR45681:SF6">
    <property type="entry name" value="POLYKETIDE SYNTHASE 37"/>
    <property type="match status" value="1"/>
</dbReference>
<dbReference type="GO" id="GO:0000166">
    <property type="term" value="F:nucleotide binding"/>
    <property type="evidence" value="ECO:0007669"/>
    <property type="project" value="InterPro"/>
</dbReference>
<name>A0A3P3R030_9FIRM</name>
<keyword evidence="1 4" id="KW-0808">Transferase</keyword>
<dbReference type="GO" id="GO:0008168">
    <property type="term" value="F:methyltransferase activity"/>
    <property type="evidence" value="ECO:0007669"/>
    <property type="project" value="UniProtKB-KW"/>
</dbReference>
<keyword evidence="4" id="KW-0489">Methyltransferase</keyword>
<dbReference type="InterPro" id="IPR000683">
    <property type="entry name" value="Gfo/Idh/MocA-like_OxRdtase_N"/>
</dbReference>
<evidence type="ECO:0000313" key="5">
    <source>
        <dbReference type="Proteomes" id="UP000272490"/>
    </source>
</evidence>
<dbReference type="Proteomes" id="UP000272490">
    <property type="component" value="Unassembled WGS sequence"/>
</dbReference>
<gene>
    <name evidence="4" type="ORF">EHV10_01980</name>
</gene>
<dbReference type="Gene3D" id="3.40.50.150">
    <property type="entry name" value="Vaccinia Virus protein VP39"/>
    <property type="match status" value="1"/>
</dbReference>
<dbReference type="RefSeq" id="WP_128673175.1">
    <property type="nucleotide sequence ID" value="NZ_RRCO01000001.1"/>
</dbReference>
<dbReference type="CDD" id="cd02440">
    <property type="entry name" value="AdoMet_MTases"/>
    <property type="match status" value="1"/>
</dbReference>
<dbReference type="EMBL" id="RRCO01000001">
    <property type="protein sequence ID" value="RRJ26807.1"/>
    <property type="molecule type" value="Genomic_DNA"/>
</dbReference>
<dbReference type="InterPro" id="IPR025714">
    <property type="entry name" value="Methyltranfer_dom"/>
</dbReference>
<dbReference type="PANTHER" id="PTHR45681">
    <property type="entry name" value="POLYKETIDE SYNTHASE 44-RELATED"/>
    <property type="match status" value="1"/>
</dbReference>
<dbReference type="InterPro" id="IPR029063">
    <property type="entry name" value="SAM-dependent_MTases_sf"/>
</dbReference>
<dbReference type="InterPro" id="IPR036291">
    <property type="entry name" value="NAD(P)-bd_dom_sf"/>
</dbReference>
<organism evidence="4 5">
    <name type="scientific">Lachnoanaerobaculum gingivalis</name>
    <dbReference type="NCBI Taxonomy" id="2490855"/>
    <lineage>
        <taxon>Bacteria</taxon>
        <taxon>Bacillati</taxon>
        <taxon>Bacillota</taxon>
        <taxon>Clostridia</taxon>
        <taxon>Lachnospirales</taxon>
        <taxon>Lachnospiraceae</taxon>
        <taxon>Lachnoanaerobaculum</taxon>
    </lineage>
</organism>
<evidence type="ECO:0000313" key="4">
    <source>
        <dbReference type="EMBL" id="RRJ26807.1"/>
    </source>
</evidence>
<feature type="domain" description="Methyltransferase" evidence="3">
    <location>
        <begin position="528"/>
        <end position="647"/>
    </location>
</feature>
<proteinExistence type="predicted"/>
<evidence type="ECO:0000256" key="1">
    <source>
        <dbReference type="ARBA" id="ARBA00022679"/>
    </source>
</evidence>
<dbReference type="SUPFAM" id="SSF51735">
    <property type="entry name" value="NAD(P)-binding Rossmann-fold domains"/>
    <property type="match status" value="1"/>
</dbReference>
<keyword evidence="5" id="KW-1185">Reference proteome</keyword>
<evidence type="ECO:0000259" key="3">
    <source>
        <dbReference type="Pfam" id="PF13847"/>
    </source>
</evidence>
<dbReference type="InterPro" id="IPR050444">
    <property type="entry name" value="Polyketide_Synthase"/>
</dbReference>
<dbReference type="AlphaFoldDB" id="A0A3P3R030"/>
<evidence type="ECO:0000259" key="2">
    <source>
        <dbReference type="Pfam" id="PF01408"/>
    </source>
</evidence>
<dbReference type="SUPFAM" id="SSF53335">
    <property type="entry name" value="S-adenosyl-L-methionine-dependent methyltransferases"/>
    <property type="match status" value="1"/>
</dbReference>
<reference evidence="4 5" key="1">
    <citation type="submission" date="2018-11" db="EMBL/GenBank/DDBJ databases">
        <title>Genome sequencing of Lachnoanaerobaculum sp. KCOM 2030 (= ChDC B114).</title>
        <authorList>
            <person name="Kook J.-K."/>
            <person name="Park S.-N."/>
            <person name="Lim Y.K."/>
        </authorList>
    </citation>
    <scope>NUCLEOTIDE SEQUENCE [LARGE SCALE GENOMIC DNA]</scope>
    <source>
        <strain evidence="4 5">KCOM 2030</strain>
    </source>
</reference>
<dbReference type="Pfam" id="PF13847">
    <property type="entry name" value="Methyltransf_31"/>
    <property type="match status" value="1"/>
</dbReference>
<dbReference type="Gene3D" id="3.40.50.720">
    <property type="entry name" value="NAD(P)-binding Rossmann-like Domain"/>
    <property type="match status" value="1"/>
</dbReference>
<protein>
    <submittedName>
        <fullName evidence="4">Methyltransferase</fullName>
    </submittedName>
</protein>
<comment type="caution">
    <text evidence="4">The sequence shown here is derived from an EMBL/GenBank/DDBJ whole genome shotgun (WGS) entry which is preliminary data.</text>
</comment>
<dbReference type="Pfam" id="PF01408">
    <property type="entry name" value="GFO_IDH_MocA"/>
    <property type="match status" value="1"/>
</dbReference>
<dbReference type="Gene3D" id="3.30.360.10">
    <property type="entry name" value="Dihydrodipicolinate Reductase, domain 2"/>
    <property type="match status" value="1"/>
</dbReference>
<accession>A0A3P3R030</accession>
<sequence length="707" mass="82845">MEKKRIISCGTRFGKMYIEAILDLKADFELVGIVSKNKSLYTENYAKKRKIPLFSCDNKVPDADIACVVLKFVSSGGDGNNIVSNFIENGMHVMVEQPVHYKEYLEMVKLAIKNKRYIAVSNFYRYIDSTKEYIDFIKEFSKIEDVRYINIECSYQLLHPTVAILCDLLDVRNYELDSNVLRSGGFVTIGVNIDGIYCNIRIHNEFNYKDTDNNFYLFYNFKVGFGSGDIVLTDPSGPIYWYSRFHMNKNFEYGDSSSENLIKKNNIIFGNGNNYSDIIWREWKNAISEQLKSFRDIVLKGENFEGFMQKELDQLIIVSEIIKLIGYPRENSFSVVNRERQVRNILFNNRLNGNDFNLMIETLTNEHIDKMIENMDIACVLSVLVLFKKIGIINNERYISIQNLDVRYYKYRYIINRWVYIFERKKYIKPYESMYYINEFLNELDFEKQWDIVRDQWSGVLIDNSMLEYYYSHAVNLYNIFNEEINPTYLLFPEGNIELAENFYNNSLMGKYLNNKISQYISGITDYKTNILEIGAGTGATSYNVLSNIRTKYSEYVFTDVSDYFLDAAKEKLKNFDNIRYEILDMNHDLMEQGIAKESIDIVIIAGAINNAINTKKTLSYINKVMKKGGVLLIAEPVDDLLELQISQLFIMNIPNDDRYKENITFFRENDWLNLLNDAGYKVIDAFPKENDVMNKLKQKLFISRKE</sequence>
<dbReference type="OrthoDB" id="9760689at2"/>
<dbReference type="GO" id="GO:0032259">
    <property type="term" value="P:methylation"/>
    <property type="evidence" value="ECO:0007669"/>
    <property type="project" value="UniProtKB-KW"/>
</dbReference>
<feature type="domain" description="Gfo/Idh/MocA-like oxidoreductase N-terminal" evidence="2">
    <location>
        <begin position="6"/>
        <end position="120"/>
    </location>
</feature>